<accession>A0ABT0LXU5</accession>
<dbReference type="InterPro" id="IPR011105">
    <property type="entry name" value="Cell_wall_hydrolase_SleB"/>
</dbReference>
<dbReference type="GO" id="GO:0016787">
    <property type="term" value="F:hydrolase activity"/>
    <property type="evidence" value="ECO:0007669"/>
    <property type="project" value="UniProtKB-KW"/>
</dbReference>
<sequence length="361" mass="38517">MRDLQTGLSGAVYGAAPKGAVCRDMTVRNAVTRRWYRTPTLISVWTLSLMVAMPGIGSSVADATLSSAARSALVLASVNGAGAAPRVMTRIASDAAPLVRMVRLESSDLDHGAGLPQGTVMRLDDGLFHAADQSDESHAQDHNPTEVDISRLHVAWLSAFAPKASLRPASRPMQPAPSLSTSGVIAAPAAMAPTVSAPRASLVPRARPEGLERRMVQYSRDWLRNVSLRPASEQEACLATAIYHEARGETLKGQFAVAEVILNRVRSGKFPGSICGVVFQGVREGRYGGCQFSFACDRKSDALRNGAAADLARRIAQVMVDGGHRGLTGGALFFHTTAVNPSWARRFTQTTQIGAHLFYRG</sequence>
<dbReference type="RefSeq" id="WP_249055736.1">
    <property type="nucleotide sequence ID" value="NZ_JALZWP010000001.1"/>
</dbReference>
<keyword evidence="3" id="KW-1185">Reference proteome</keyword>
<organism evidence="2 3">
    <name type="scientific">Roseinatronobacter domitianus</name>
    <dbReference type="NCBI Taxonomy" id="2940293"/>
    <lineage>
        <taxon>Bacteria</taxon>
        <taxon>Pseudomonadati</taxon>
        <taxon>Pseudomonadota</taxon>
        <taxon>Alphaproteobacteria</taxon>
        <taxon>Rhodobacterales</taxon>
        <taxon>Paracoccaceae</taxon>
        <taxon>Roseinatronobacter</taxon>
    </lineage>
</organism>
<name>A0ABT0LXU5_9RHOB</name>
<dbReference type="Proteomes" id="UP001202550">
    <property type="component" value="Unassembled WGS sequence"/>
</dbReference>
<evidence type="ECO:0000313" key="3">
    <source>
        <dbReference type="Proteomes" id="UP001202550"/>
    </source>
</evidence>
<evidence type="ECO:0000259" key="1">
    <source>
        <dbReference type="Pfam" id="PF07486"/>
    </source>
</evidence>
<dbReference type="EMBL" id="JALZWP010000001">
    <property type="protein sequence ID" value="MCL1627423.1"/>
    <property type="molecule type" value="Genomic_DNA"/>
</dbReference>
<dbReference type="Gene3D" id="1.10.10.2520">
    <property type="entry name" value="Cell wall hydrolase SleB, domain 1"/>
    <property type="match status" value="1"/>
</dbReference>
<proteinExistence type="predicted"/>
<gene>
    <name evidence="2" type="ORF">M3N55_01650</name>
</gene>
<comment type="caution">
    <text evidence="2">The sequence shown here is derived from an EMBL/GenBank/DDBJ whole genome shotgun (WGS) entry which is preliminary data.</text>
</comment>
<feature type="domain" description="Cell wall hydrolase SleB" evidence="1">
    <location>
        <begin position="248"/>
        <end position="359"/>
    </location>
</feature>
<protein>
    <submittedName>
        <fullName evidence="2">Cell wall hydrolase</fullName>
    </submittedName>
</protein>
<evidence type="ECO:0000313" key="2">
    <source>
        <dbReference type="EMBL" id="MCL1627423.1"/>
    </source>
</evidence>
<reference evidence="2 3" key="1">
    <citation type="submission" date="2022-05" db="EMBL/GenBank/DDBJ databases">
        <title>Seasonal and diel survey of microbial diversity of the Tyrrhenian coast.</title>
        <authorList>
            <person name="Gattoni G."/>
            <person name="Corral P."/>
        </authorList>
    </citation>
    <scope>NUCLEOTIDE SEQUENCE [LARGE SCALE GENOMIC DNA]</scope>
    <source>
        <strain evidence="2 3">V10</strain>
    </source>
</reference>
<keyword evidence="2" id="KW-0378">Hydrolase</keyword>
<dbReference type="Pfam" id="PF07486">
    <property type="entry name" value="Hydrolase_2"/>
    <property type="match status" value="1"/>
</dbReference>
<dbReference type="InterPro" id="IPR042047">
    <property type="entry name" value="SleB_dom1"/>
</dbReference>